<evidence type="ECO:0000256" key="1">
    <source>
        <dbReference type="ARBA" id="ARBA00022729"/>
    </source>
</evidence>
<accession>A0A1M6JKJ4</accession>
<dbReference type="SUPFAM" id="SSF53850">
    <property type="entry name" value="Periplasmic binding protein-like II"/>
    <property type="match status" value="1"/>
</dbReference>
<keyword evidence="1" id="KW-0732">Signal</keyword>
<feature type="domain" description="Solute-binding protein family 3/N-terminal" evidence="2">
    <location>
        <begin position="49"/>
        <end position="270"/>
    </location>
</feature>
<evidence type="ECO:0000259" key="2">
    <source>
        <dbReference type="SMART" id="SM00062"/>
    </source>
</evidence>
<dbReference type="Proteomes" id="UP000189935">
    <property type="component" value="Chromosome I"/>
</dbReference>
<dbReference type="Pfam" id="PF00497">
    <property type="entry name" value="SBP_bac_3"/>
    <property type="match status" value="1"/>
</dbReference>
<protein>
    <submittedName>
        <fullName evidence="3">Amino acid ABC transporter substrate-binding protein, PAAT family</fullName>
    </submittedName>
</protein>
<evidence type="ECO:0000313" key="4">
    <source>
        <dbReference type="Proteomes" id="UP000189935"/>
    </source>
</evidence>
<dbReference type="InterPro" id="IPR001638">
    <property type="entry name" value="Solute-binding_3/MltF_N"/>
</dbReference>
<dbReference type="EMBL" id="LT670844">
    <property type="protein sequence ID" value="SHJ47216.1"/>
    <property type="molecule type" value="Genomic_DNA"/>
</dbReference>
<gene>
    <name evidence="3" type="ORF">SAMN05444159_0707</name>
</gene>
<reference evidence="3 4" key="1">
    <citation type="submission" date="2016-11" db="EMBL/GenBank/DDBJ databases">
        <authorList>
            <person name="Jaros S."/>
            <person name="Januszkiewicz K."/>
            <person name="Wedrychowicz H."/>
        </authorList>
    </citation>
    <scope>NUCLEOTIDE SEQUENCE [LARGE SCALE GENOMIC DNA]</scope>
    <source>
        <strain evidence="3 4">GAS499</strain>
    </source>
</reference>
<dbReference type="PANTHER" id="PTHR35936">
    <property type="entry name" value="MEMBRANE-BOUND LYTIC MUREIN TRANSGLYCOSYLASE F"/>
    <property type="match status" value="1"/>
</dbReference>
<dbReference type="Gene3D" id="3.40.190.10">
    <property type="entry name" value="Periplasmic binding protein-like II"/>
    <property type="match status" value="2"/>
</dbReference>
<proteinExistence type="predicted"/>
<dbReference type="RefSeq" id="WP_079536876.1">
    <property type="nucleotide sequence ID" value="NZ_LT670844.1"/>
</dbReference>
<dbReference type="OrthoDB" id="6955767at2"/>
<evidence type="ECO:0000313" key="3">
    <source>
        <dbReference type="EMBL" id="SHJ47216.1"/>
    </source>
</evidence>
<dbReference type="SMART" id="SM00062">
    <property type="entry name" value="PBPb"/>
    <property type="match status" value="1"/>
</dbReference>
<name>A0A1M6JKJ4_9BRAD</name>
<sequence>MSASQLFRSILHPGCVIRSAFVVAILTGVLGALGVHAGDEKDLLAPTGSLRVGVYRGSPTSMVVDPATGQTHGLAYDLGQEFARRLNVPAKYVTFQRVADVVTAIKNNEVDFTVTNATPARAEDVSFSPHLISVELGYLVPATSPINRADELDRPGIRIGVTKGSTSERTLPAKFKNAKIVAAENVRVAIEMLNRGEIDSYATNKPTLFEMSDSMPGAHVLDGNWGLEHMAIAIPRGREQGLPFVADFVREAQANGQLKKTAQQAGLRGAVKAEP</sequence>
<dbReference type="AlphaFoldDB" id="A0A1M6JKJ4"/>
<dbReference type="PANTHER" id="PTHR35936:SF17">
    <property type="entry name" value="ARGININE-BINDING EXTRACELLULAR PROTEIN ARTP"/>
    <property type="match status" value="1"/>
</dbReference>
<organism evidence="3 4">
    <name type="scientific">Bradyrhizobium lablabi</name>
    <dbReference type="NCBI Taxonomy" id="722472"/>
    <lineage>
        <taxon>Bacteria</taxon>
        <taxon>Pseudomonadati</taxon>
        <taxon>Pseudomonadota</taxon>
        <taxon>Alphaproteobacteria</taxon>
        <taxon>Hyphomicrobiales</taxon>
        <taxon>Nitrobacteraceae</taxon>
        <taxon>Bradyrhizobium</taxon>
    </lineage>
</organism>